<reference evidence="1" key="1">
    <citation type="submission" date="2014-11" db="EMBL/GenBank/DDBJ databases">
        <authorList>
            <person name="Amaro Gonzalez C."/>
        </authorList>
    </citation>
    <scope>NUCLEOTIDE SEQUENCE</scope>
</reference>
<accession>A0A0E9SUC1</accession>
<dbReference type="EMBL" id="GBXM01063686">
    <property type="protein sequence ID" value="JAH44891.1"/>
    <property type="molecule type" value="Transcribed_RNA"/>
</dbReference>
<proteinExistence type="predicted"/>
<reference evidence="1" key="2">
    <citation type="journal article" date="2015" name="Fish Shellfish Immunol.">
        <title>Early steps in the European eel (Anguilla anguilla)-Vibrio vulnificus interaction in the gills: Role of the RtxA13 toxin.</title>
        <authorList>
            <person name="Callol A."/>
            <person name="Pajuelo D."/>
            <person name="Ebbesson L."/>
            <person name="Teles M."/>
            <person name="MacKenzie S."/>
            <person name="Amaro C."/>
        </authorList>
    </citation>
    <scope>NUCLEOTIDE SEQUENCE</scope>
</reference>
<evidence type="ECO:0000313" key="1">
    <source>
        <dbReference type="EMBL" id="JAH44891.1"/>
    </source>
</evidence>
<dbReference type="AlphaFoldDB" id="A0A0E9SUC1"/>
<name>A0A0E9SUC1_ANGAN</name>
<protein>
    <submittedName>
        <fullName evidence="1">Uncharacterized protein</fullName>
    </submittedName>
</protein>
<organism evidence="1">
    <name type="scientific">Anguilla anguilla</name>
    <name type="common">European freshwater eel</name>
    <name type="synonym">Muraena anguilla</name>
    <dbReference type="NCBI Taxonomy" id="7936"/>
    <lineage>
        <taxon>Eukaryota</taxon>
        <taxon>Metazoa</taxon>
        <taxon>Chordata</taxon>
        <taxon>Craniata</taxon>
        <taxon>Vertebrata</taxon>
        <taxon>Euteleostomi</taxon>
        <taxon>Actinopterygii</taxon>
        <taxon>Neopterygii</taxon>
        <taxon>Teleostei</taxon>
        <taxon>Anguilliformes</taxon>
        <taxon>Anguillidae</taxon>
        <taxon>Anguilla</taxon>
    </lineage>
</organism>
<sequence>MWVQHRQNIFFFRIFYSVNIPLHLCQSTSPKSQIQPG</sequence>